<evidence type="ECO:0000313" key="5">
    <source>
        <dbReference type="Proteomes" id="UP000218471"/>
    </source>
</evidence>
<evidence type="ECO:0000313" key="2">
    <source>
        <dbReference type="EMBL" id="KAK2618599.1"/>
    </source>
</evidence>
<dbReference type="Proteomes" id="UP000218471">
    <property type="component" value="Unassembled WGS sequence"/>
</dbReference>
<evidence type="ECO:0000313" key="4">
    <source>
        <dbReference type="EMBL" id="KAK2620449.1"/>
    </source>
</evidence>
<evidence type="ECO:0000313" key="1">
    <source>
        <dbReference type="EMBL" id="KAK2617520.1"/>
    </source>
</evidence>
<dbReference type="RefSeq" id="WP_000133850.1">
    <property type="nucleotide sequence ID" value="NZ_CP092672.1"/>
</dbReference>
<dbReference type="EMBL" id="NKYG02000001">
    <property type="protein sequence ID" value="KAK2620449.1"/>
    <property type="molecule type" value="Genomic_DNA"/>
</dbReference>
<organism evidence="1 5">
    <name type="scientific">Leptospira interrogans</name>
    <dbReference type="NCBI Taxonomy" id="173"/>
    <lineage>
        <taxon>Bacteria</taxon>
        <taxon>Pseudomonadati</taxon>
        <taxon>Spirochaetota</taxon>
        <taxon>Spirochaetia</taxon>
        <taxon>Leptospirales</taxon>
        <taxon>Leptospiraceae</taxon>
        <taxon>Leptospira</taxon>
    </lineage>
</organism>
<proteinExistence type="predicted"/>
<sequence>MTEDKTIISAIVRAWKIGFPMFFPKSGTVESVNKTMKTLKVKIKDDFISDVTWTEPVVPMVGSKCLLVARENMSERYTAFAFEKIDSIKTKVADQVEIEFSEFKAFVNYKNLIKVTIDETGLTLDLGVNKLKIKGDIDQEGNFKTSGKIDAKQEITAFAQTPASVGLSTHLTDYTDTPVGPSVTFKPKAGT</sequence>
<name>A0AAV9FRI0_LEPIR</name>
<evidence type="ECO:0000313" key="3">
    <source>
        <dbReference type="EMBL" id="KAK2618989.1"/>
    </source>
</evidence>
<dbReference type="AlphaFoldDB" id="A0AAV9FRI0"/>
<dbReference type="EMBL" id="NKYG02000001">
    <property type="protein sequence ID" value="KAK2618989.1"/>
    <property type="molecule type" value="Genomic_DNA"/>
</dbReference>
<accession>A0AAV9FRI0</accession>
<dbReference type="EMBL" id="NKYG02000001">
    <property type="protein sequence ID" value="KAK2617520.1"/>
    <property type="molecule type" value="Genomic_DNA"/>
</dbReference>
<dbReference type="EMBL" id="NKYG02000001">
    <property type="protein sequence ID" value="KAK2618599.1"/>
    <property type="molecule type" value="Genomic_DNA"/>
</dbReference>
<comment type="caution">
    <text evidence="1">The sequence shown here is derived from an EMBL/GenBank/DDBJ whole genome shotgun (WGS) entry which is preliminary data.</text>
</comment>
<reference evidence="1" key="1">
    <citation type="submission" date="2023-10" db="EMBL/GenBank/DDBJ databases">
        <title>Genomic and proteomic analysis of Leptospira interrogans strain CUDO8.</title>
        <authorList>
            <person name="Boonciew P."/>
            <person name="Kurilung A."/>
            <person name="Prapasarakul N."/>
        </authorList>
    </citation>
    <scope>NUCLEOTIDE SEQUENCE</scope>
    <source>
        <strain evidence="1">CUDO8</strain>
    </source>
</reference>
<protein>
    <submittedName>
        <fullName evidence="1">Uncharacterized protein</fullName>
    </submittedName>
</protein>
<gene>
    <name evidence="1" type="ORF">CFV95_000045</name>
    <name evidence="2" type="ORF">CFV95_006005</name>
    <name evidence="3" type="ORF">CFV95_008235</name>
    <name evidence="4" type="ORF">CFV95_016285</name>
</gene>